<gene>
    <name evidence="1" type="ORF">FRV6_02694</name>
</gene>
<dbReference type="EMBL" id="FMJY01000002">
    <property type="protein sequence ID" value="SCO78481.1"/>
    <property type="molecule type" value="Genomic_DNA"/>
</dbReference>
<proteinExistence type="predicted"/>
<dbReference type="OrthoDB" id="5078604at2759"/>
<sequence>MEYEVDPNDPDKSDSAQLRFIHIAFDRLVNHAKAVVTPDVLSWNALFEANRKELMKERTKSFYFRFKLETQRRYALVVKQLLAYISAYNVMMEHADDLTGAWKEHGGDPEAPEVVKLLDLLETA</sequence>
<dbReference type="VEuPathDB" id="FungiDB:FOXG_22575"/>
<dbReference type="VEuPathDB" id="FungiDB:FOMG_19642"/>
<dbReference type="AlphaFoldDB" id="A0A2H3SQP9"/>
<dbReference type="VEuPathDB" id="FungiDB:HZS61_011676"/>
<protein>
    <submittedName>
        <fullName evidence="1">Uncharacterized protein</fullName>
    </submittedName>
</protein>
<accession>A0A2H3SQP9</accession>
<dbReference type="VEuPathDB" id="FungiDB:FOZG_17013"/>
<name>A0A2H3SQP9_FUSOX</name>
<dbReference type="Proteomes" id="UP000219369">
    <property type="component" value="Unassembled WGS sequence"/>
</dbReference>
<organism evidence="1 2">
    <name type="scientific">Fusarium oxysporum</name>
    <name type="common">Fusarium vascular wilt</name>
    <dbReference type="NCBI Taxonomy" id="5507"/>
    <lineage>
        <taxon>Eukaryota</taxon>
        <taxon>Fungi</taxon>
        <taxon>Dikarya</taxon>
        <taxon>Ascomycota</taxon>
        <taxon>Pezizomycotina</taxon>
        <taxon>Sordariomycetes</taxon>
        <taxon>Hypocreomycetidae</taxon>
        <taxon>Hypocreales</taxon>
        <taxon>Nectriaceae</taxon>
        <taxon>Fusarium</taxon>
        <taxon>Fusarium oxysporum species complex</taxon>
    </lineage>
</organism>
<reference evidence="2" key="1">
    <citation type="submission" date="2016-09" db="EMBL/GenBank/DDBJ databases">
        <authorList>
            <person name="Guldener U."/>
        </authorList>
    </citation>
    <scope>NUCLEOTIDE SEQUENCE [LARGE SCALE GENOMIC DNA]</scope>
    <source>
        <strain evidence="2">V64-1</strain>
    </source>
</reference>
<evidence type="ECO:0000313" key="1">
    <source>
        <dbReference type="EMBL" id="SCO78481.1"/>
    </source>
</evidence>
<evidence type="ECO:0000313" key="2">
    <source>
        <dbReference type="Proteomes" id="UP000219369"/>
    </source>
</evidence>